<gene>
    <name evidence="1" type="ORF">ALC53_05054</name>
</gene>
<dbReference type="Proteomes" id="UP000078540">
    <property type="component" value="Unassembled WGS sequence"/>
</dbReference>
<name>A0A151I4V2_9HYME</name>
<proteinExistence type="predicted"/>
<protein>
    <submittedName>
        <fullName evidence="1">Uncharacterized protein</fullName>
    </submittedName>
</protein>
<dbReference type="STRING" id="520822.A0A151I4V2"/>
<keyword evidence="2" id="KW-1185">Reference proteome</keyword>
<dbReference type="AlphaFoldDB" id="A0A151I4V2"/>
<evidence type="ECO:0000313" key="1">
    <source>
        <dbReference type="EMBL" id="KYM84800.1"/>
    </source>
</evidence>
<dbReference type="EMBL" id="KQ976458">
    <property type="protein sequence ID" value="KYM84800.1"/>
    <property type="molecule type" value="Genomic_DNA"/>
</dbReference>
<accession>A0A151I4V2</accession>
<organism evidence="1 2">
    <name type="scientific">Atta colombica</name>
    <dbReference type="NCBI Taxonomy" id="520822"/>
    <lineage>
        <taxon>Eukaryota</taxon>
        <taxon>Metazoa</taxon>
        <taxon>Ecdysozoa</taxon>
        <taxon>Arthropoda</taxon>
        <taxon>Hexapoda</taxon>
        <taxon>Insecta</taxon>
        <taxon>Pterygota</taxon>
        <taxon>Neoptera</taxon>
        <taxon>Endopterygota</taxon>
        <taxon>Hymenoptera</taxon>
        <taxon>Apocrita</taxon>
        <taxon>Aculeata</taxon>
        <taxon>Formicoidea</taxon>
        <taxon>Formicidae</taxon>
        <taxon>Myrmicinae</taxon>
        <taxon>Atta</taxon>
    </lineage>
</organism>
<evidence type="ECO:0000313" key="2">
    <source>
        <dbReference type="Proteomes" id="UP000078540"/>
    </source>
</evidence>
<reference evidence="1 2" key="1">
    <citation type="submission" date="2015-09" db="EMBL/GenBank/DDBJ databases">
        <title>Atta colombica WGS genome.</title>
        <authorList>
            <person name="Nygaard S."/>
            <person name="Hu H."/>
            <person name="Boomsma J."/>
            <person name="Zhang G."/>
        </authorList>
    </citation>
    <scope>NUCLEOTIDE SEQUENCE [LARGE SCALE GENOMIC DNA]</scope>
    <source>
        <strain evidence="1">Treedump-2</strain>
        <tissue evidence="1">Whole body</tissue>
    </source>
</reference>
<sequence length="88" mass="10206">MSRKTRIQWNNSDKQQMANRMNNKSVEVDTYDVNSNGANNKSVNSDLYQAVFPIYYLSKLSGVFPMRFIEQISGRYQGRLSVADSIYR</sequence>